<dbReference type="STRING" id="1608994.TU86_09955"/>
<evidence type="ECO:0000313" key="1">
    <source>
        <dbReference type="EMBL" id="KMN14304.1"/>
    </source>
</evidence>
<dbReference type="Proteomes" id="UP000036325">
    <property type="component" value="Unassembled WGS sequence"/>
</dbReference>
<evidence type="ECO:0000313" key="3">
    <source>
        <dbReference type="Proteomes" id="UP000036325"/>
    </source>
</evidence>
<dbReference type="RefSeq" id="WP_048364119.1">
    <property type="nucleotide sequence ID" value="NZ_JAAEBW010000001.1"/>
</dbReference>
<dbReference type="Proteomes" id="UP000809529">
    <property type="component" value="Unassembled WGS sequence"/>
</dbReference>
<reference evidence="2 4" key="2">
    <citation type="submission" date="2020-01" db="EMBL/GenBank/DDBJ databases">
        <title>Comparative genomics of meat spoilage bacteria.</title>
        <authorList>
            <person name="Hilgarth M."/>
            <person name="Vogel R.F."/>
        </authorList>
    </citation>
    <scope>NUCLEOTIDE SEQUENCE [LARGE SCALE GENOMIC DNA]</scope>
    <source>
        <strain evidence="2 4">TMW2.2077</strain>
    </source>
</reference>
<dbReference type="PATRIC" id="fig|1608994.3.peg.2611"/>
<dbReference type="Pfam" id="PF12261">
    <property type="entry name" value="T_hemolysin"/>
    <property type="match status" value="1"/>
</dbReference>
<protein>
    <submittedName>
        <fullName evidence="1">Thermostable hemolysin</fullName>
    </submittedName>
</protein>
<dbReference type="EMBL" id="JAAEBW010000001">
    <property type="protein sequence ID" value="MBM1193704.1"/>
    <property type="molecule type" value="Genomic_DNA"/>
</dbReference>
<proteinExistence type="predicted"/>
<evidence type="ECO:0000313" key="2">
    <source>
        <dbReference type="EMBL" id="MBM1193704.1"/>
    </source>
</evidence>
<gene>
    <name evidence="2" type="ORF">GYN02_00755</name>
    <name evidence="1" type="ORF">TU86_09955</name>
</gene>
<dbReference type="AlphaFoldDB" id="A0A0J6IQB6"/>
<dbReference type="InterPro" id="IPR022050">
    <property type="entry name" value="T_hemolysin"/>
</dbReference>
<organism evidence="1 3">
    <name type="scientific">Pseudomonas weihenstephanensis</name>
    <dbReference type="NCBI Taxonomy" id="1608994"/>
    <lineage>
        <taxon>Bacteria</taxon>
        <taxon>Pseudomonadati</taxon>
        <taxon>Pseudomonadota</taxon>
        <taxon>Gammaproteobacteria</taxon>
        <taxon>Pseudomonadales</taxon>
        <taxon>Pseudomonadaceae</taxon>
        <taxon>Pseudomonas</taxon>
    </lineage>
</organism>
<sequence length="199" mass="21914">MYLVRNFYRDRPGYRCVQEAVRDNYLKHYGATPEPKPDLFVCLTQADGAAPGFACLGITYGDSGTLFSEQYLDESLDTSYAIGRARIAEIGAFASFQSGSGAGRYLLNTVLKTLALHNYGLVVLTATEQVRQILGQIDVSLDDLGQADHSRVKDQQVNWGTYYSQAPRVVASRLSPPMSWEHKPLGLVRPQNYALAASA</sequence>
<name>A0A0J6IQB6_9PSED</name>
<accession>A0A0J6IQB6</accession>
<comment type="caution">
    <text evidence="1">The sequence shown here is derived from an EMBL/GenBank/DDBJ whole genome shotgun (WGS) entry which is preliminary data.</text>
</comment>
<reference evidence="1 3" key="1">
    <citation type="submission" date="2015-02" db="EMBL/GenBank/DDBJ databases">
        <title>Pseudomonas helleri sp. nov. and Pseudomonas weihenstephanensis sp. nov., isolated from raw cows milk.</title>
        <authorList>
            <person name="von Neubeck M."/>
            <person name="Huptas C."/>
            <person name="Wenning M."/>
            <person name="Scherer S."/>
        </authorList>
    </citation>
    <scope>NUCLEOTIDE SEQUENCE [LARGE SCALE GENOMIC DNA]</scope>
    <source>
        <strain evidence="1 3">DSM 29166</strain>
    </source>
</reference>
<keyword evidence="4" id="KW-1185">Reference proteome</keyword>
<dbReference type="EMBL" id="JYLF01000003">
    <property type="protein sequence ID" value="KMN14304.1"/>
    <property type="molecule type" value="Genomic_DNA"/>
</dbReference>
<evidence type="ECO:0000313" key="4">
    <source>
        <dbReference type="Proteomes" id="UP000809529"/>
    </source>
</evidence>
<dbReference type="OrthoDB" id="7432757at2"/>